<evidence type="ECO:0000313" key="2">
    <source>
        <dbReference type="Proteomes" id="UP000793456"/>
    </source>
</evidence>
<accession>A0ACD3RG89</accession>
<keyword evidence="2" id="KW-1185">Reference proteome</keyword>
<dbReference type="Proteomes" id="UP000793456">
    <property type="component" value="Chromosome VI"/>
</dbReference>
<evidence type="ECO:0000313" key="1">
    <source>
        <dbReference type="EMBL" id="TMS18591.1"/>
    </source>
</evidence>
<sequence>MWQEALWTRGRYLLEKSDGGEGGEGPESLGDGCPGFQGEVCVEGEKPQDWLYESYYRMSQQHPLIVFLLLIVMGTCLALLAVFFASGLNTEDHLTFLITVPAALFLFLSIFILVCIESVFKRMLRLFSLLIWACLVTMGYLFMFSGGILSPWDQVSFFLFIVFVVYTMLPFSMRAAIIASAITCFSHTVTLSVCLASKVTELEPLVWQERLLLSLLPAHIARVMKAEIIQRLQGPNFGRTESTNNFHNLYVQRHTNVSILYADIVGFTRLASDCSPGELVHMLNELFGKFDQIAKENECMRIKILGDCYYCVSGLPESLPHHARNCVKMGLDMCEAIKKVRDATGVDINMRVGVHSGNVLCGVIGLRKWQYDVWSHDVTLANHMEAGGVPGRVHISSVTLEHLKGSYKVEPGDGQSRDSYLKEHGVVTFLVINPKFG</sequence>
<comment type="caution">
    <text evidence="1">The sequence shown here is derived from an EMBL/GenBank/DDBJ whole genome shotgun (WGS) entry which is preliminary data.</text>
</comment>
<dbReference type="EMBL" id="CM011679">
    <property type="protein sequence ID" value="TMS18591.1"/>
    <property type="molecule type" value="Genomic_DNA"/>
</dbReference>
<reference evidence="1" key="1">
    <citation type="submission" date="2018-11" db="EMBL/GenBank/DDBJ databases">
        <title>The sequence and de novo assembly of Larimichthys crocea genome using PacBio and Hi-C technologies.</title>
        <authorList>
            <person name="Xu P."/>
            <person name="Chen B."/>
            <person name="Zhou Z."/>
            <person name="Ke Q."/>
            <person name="Wu Y."/>
            <person name="Bai H."/>
            <person name="Pu F."/>
        </authorList>
    </citation>
    <scope>NUCLEOTIDE SEQUENCE</scope>
    <source>
        <tissue evidence="1">Muscle</tissue>
    </source>
</reference>
<protein>
    <submittedName>
        <fullName evidence="1">Uncharacterized protein</fullName>
    </submittedName>
</protein>
<gene>
    <name evidence="1" type="ORF">E3U43_010917</name>
</gene>
<organism evidence="1 2">
    <name type="scientific">Larimichthys crocea</name>
    <name type="common">Large yellow croaker</name>
    <name type="synonym">Pseudosciaena crocea</name>
    <dbReference type="NCBI Taxonomy" id="215358"/>
    <lineage>
        <taxon>Eukaryota</taxon>
        <taxon>Metazoa</taxon>
        <taxon>Chordata</taxon>
        <taxon>Craniata</taxon>
        <taxon>Vertebrata</taxon>
        <taxon>Euteleostomi</taxon>
        <taxon>Actinopterygii</taxon>
        <taxon>Neopterygii</taxon>
        <taxon>Teleostei</taxon>
        <taxon>Neoteleostei</taxon>
        <taxon>Acanthomorphata</taxon>
        <taxon>Eupercaria</taxon>
        <taxon>Sciaenidae</taxon>
        <taxon>Larimichthys</taxon>
    </lineage>
</organism>
<name>A0ACD3RG89_LARCR</name>
<proteinExistence type="predicted"/>